<reference evidence="1" key="1">
    <citation type="submission" date="2018-02" db="EMBL/GenBank/DDBJ databases">
        <title>Rhizophora mucronata_Transcriptome.</title>
        <authorList>
            <person name="Meera S.P."/>
            <person name="Sreeshan A."/>
            <person name="Augustine A."/>
        </authorList>
    </citation>
    <scope>NUCLEOTIDE SEQUENCE</scope>
    <source>
        <tissue evidence="1">Leaf</tissue>
    </source>
</reference>
<accession>A0A2P2QBX8</accession>
<evidence type="ECO:0000313" key="1">
    <source>
        <dbReference type="EMBL" id="MBX64475.1"/>
    </source>
</evidence>
<dbReference type="AlphaFoldDB" id="A0A2P2QBX8"/>
<name>A0A2P2QBX8_RHIMU</name>
<protein>
    <submittedName>
        <fullName evidence="1">Uncharacterized protein</fullName>
    </submittedName>
</protein>
<organism evidence="1">
    <name type="scientific">Rhizophora mucronata</name>
    <name type="common">Asiatic mangrove</name>
    <dbReference type="NCBI Taxonomy" id="61149"/>
    <lineage>
        <taxon>Eukaryota</taxon>
        <taxon>Viridiplantae</taxon>
        <taxon>Streptophyta</taxon>
        <taxon>Embryophyta</taxon>
        <taxon>Tracheophyta</taxon>
        <taxon>Spermatophyta</taxon>
        <taxon>Magnoliopsida</taxon>
        <taxon>eudicotyledons</taxon>
        <taxon>Gunneridae</taxon>
        <taxon>Pentapetalae</taxon>
        <taxon>rosids</taxon>
        <taxon>fabids</taxon>
        <taxon>Malpighiales</taxon>
        <taxon>Rhizophoraceae</taxon>
        <taxon>Rhizophora</taxon>
    </lineage>
</organism>
<sequence length="52" mass="6156">MIDIHIRYCRKNFGNFICFKFSYERLAICAVLAHIQTIRFSLYLAFCLTGSF</sequence>
<proteinExistence type="predicted"/>
<dbReference type="EMBL" id="GGEC01083991">
    <property type="protein sequence ID" value="MBX64475.1"/>
    <property type="molecule type" value="Transcribed_RNA"/>
</dbReference>